<dbReference type="EnsemblPlants" id="HORVU.MOREX.r3.5HG0436910.1">
    <property type="protein sequence ID" value="HORVU.MOREX.r3.5HG0436910.1.CDS1"/>
    <property type="gene ID" value="HORVU.MOREX.r3.5HG0436910"/>
</dbReference>
<dbReference type="Gramene" id="HORVU.MOREX.r2.5HG0361570.1">
    <property type="protein sequence ID" value="HORVU.MOREX.r2.5HG0361570.1.CDS.1"/>
    <property type="gene ID" value="HORVU.MOREX.r2.5HG0361570"/>
</dbReference>
<reference evidence="1" key="3">
    <citation type="submission" date="2022-01" db="UniProtKB">
        <authorList>
            <consortium name="EnsemblPlants"/>
        </authorList>
    </citation>
    <scope>IDENTIFICATION</scope>
    <source>
        <strain evidence="1">subsp. vulgare</strain>
    </source>
</reference>
<dbReference type="AlphaFoldDB" id="A0A8I6Y5Q6"/>
<reference evidence="1" key="2">
    <citation type="submission" date="2020-10" db="EMBL/GenBank/DDBJ databases">
        <authorList>
            <person name="Scholz U."/>
            <person name="Mascher M."/>
            <person name="Fiebig A."/>
        </authorList>
    </citation>
    <scope>NUCLEOTIDE SEQUENCE [LARGE SCALE GENOMIC DNA]</scope>
    <source>
        <strain evidence="1">cv. Morex</strain>
    </source>
</reference>
<evidence type="ECO:0000313" key="1">
    <source>
        <dbReference type="EnsemblPlants" id="HORVU.MOREX.r3.5HG0436910.1.CDS1"/>
    </source>
</evidence>
<organism evidence="1 2">
    <name type="scientific">Hordeum vulgare subsp. vulgare</name>
    <name type="common">Domesticated barley</name>
    <dbReference type="NCBI Taxonomy" id="112509"/>
    <lineage>
        <taxon>Eukaryota</taxon>
        <taxon>Viridiplantae</taxon>
        <taxon>Streptophyta</taxon>
        <taxon>Embryophyta</taxon>
        <taxon>Tracheophyta</taxon>
        <taxon>Spermatophyta</taxon>
        <taxon>Magnoliopsida</taxon>
        <taxon>Liliopsida</taxon>
        <taxon>Poales</taxon>
        <taxon>Poaceae</taxon>
        <taxon>BOP clade</taxon>
        <taxon>Pooideae</taxon>
        <taxon>Triticodae</taxon>
        <taxon>Triticeae</taxon>
        <taxon>Hordeinae</taxon>
        <taxon>Hordeum</taxon>
    </lineage>
</organism>
<name>A0A8I6Y5Q6_HORVV</name>
<keyword evidence="2" id="KW-1185">Reference proteome</keyword>
<sequence length="78" mass="8716">MVSSVRSRGKGAVFGNLMDQLAEKKALTLSQLACSLLIGQENDSSFCKDPRETYKSTFHNQLQYQICTPLINHHESSL</sequence>
<protein>
    <submittedName>
        <fullName evidence="1">Uncharacterized protein</fullName>
    </submittedName>
</protein>
<reference evidence="2" key="1">
    <citation type="journal article" date="2012" name="Nature">
        <title>A physical, genetic and functional sequence assembly of the barley genome.</title>
        <authorList>
            <consortium name="The International Barley Genome Sequencing Consortium"/>
            <person name="Mayer K.F."/>
            <person name="Waugh R."/>
            <person name="Brown J.W."/>
            <person name="Schulman A."/>
            <person name="Langridge P."/>
            <person name="Platzer M."/>
            <person name="Fincher G.B."/>
            <person name="Muehlbauer G.J."/>
            <person name="Sato K."/>
            <person name="Close T.J."/>
            <person name="Wise R.P."/>
            <person name="Stein N."/>
        </authorList>
    </citation>
    <scope>NUCLEOTIDE SEQUENCE [LARGE SCALE GENOMIC DNA]</scope>
    <source>
        <strain evidence="2">cv. Morex</strain>
    </source>
</reference>
<accession>A0A8I6Y5Q6</accession>
<dbReference type="Gramene" id="HORVU.MOREX.r3.5HG0436910.1">
    <property type="protein sequence ID" value="HORVU.MOREX.r3.5HG0436910.1.CDS1"/>
    <property type="gene ID" value="HORVU.MOREX.r3.5HG0436910"/>
</dbReference>
<dbReference type="Proteomes" id="UP000011116">
    <property type="component" value="Chromosome 5H"/>
</dbReference>
<evidence type="ECO:0000313" key="2">
    <source>
        <dbReference type="Proteomes" id="UP000011116"/>
    </source>
</evidence>
<proteinExistence type="predicted"/>